<dbReference type="GO" id="GO:0042056">
    <property type="term" value="F:chemoattractant activity"/>
    <property type="evidence" value="ECO:0007669"/>
    <property type="project" value="UniProtKB-ARBA"/>
</dbReference>
<dbReference type="GO" id="GO:0006954">
    <property type="term" value="P:inflammatory response"/>
    <property type="evidence" value="ECO:0007669"/>
    <property type="project" value="UniProtKB-KW"/>
</dbReference>
<evidence type="ECO:0000256" key="5">
    <source>
        <dbReference type="ARBA" id="ARBA00023157"/>
    </source>
</evidence>
<dbReference type="Proteomes" id="UP001187343">
    <property type="component" value="Unassembled WGS sequence"/>
</dbReference>
<evidence type="ECO:0000256" key="2">
    <source>
        <dbReference type="ARBA" id="ARBA00010665"/>
    </source>
</evidence>
<dbReference type="GO" id="GO:0005615">
    <property type="term" value="C:extracellular space"/>
    <property type="evidence" value="ECO:0007669"/>
    <property type="project" value="UniProtKB-KW"/>
</dbReference>
<evidence type="ECO:0000313" key="8">
    <source>
        <dbReference type="EMBL" id="KAK2913333.1"/>
    </source>
</evidence>
<dbReference type="SMART" id="SM00199">
    <property type="entry name" value="SCY"/>
    <property type="match status" value="1"/>
</dbReference>
<dbReference type="Gene3D" id="2.40.50.40">
    <property type="match status" value="1"/>
</dbReference>
<evidence type="ECO:0000256" key="7">
    <source>
        <dbReference type="ARBA" id="ARBA00054901"/>
    </source>
</evidence>
<dbReference type="Pfam" id="PF00048">
    <property type="entry name" value="IL8"/>
    <property type="match status" value="1"/>
</dbReference>
<keyword evidence="6" id="KW-0395">Inflammatory response</keyword>
<organism evidence="8 9">
    <name type="scientific">Cirrhinus molitorella</name>
    <name type="common">mud carp</name>
    <dbReference type="NCBI Taxonomy" id="172907"/>
    <lineage>
        <taxon>Eukaryota</taxon>
        <taxon>Metazoa</taxon>
        <taxon>Chordata</taxon>
        <taxon>Craniata</taxon>
        <taxon>Vertebrata</taxon>
        <taxon>Euteleostomi</taxon>
        <taxon>Actinopterygii</taxon>
        <taxon>Neopterygii</taxon>
        <taxon>Teleostei</taxon>
        <taxon>Ostariophysi</taxon>
        <taxon>Cypriniformes</taxon>
        <taxon>Cyprinidae</taxon>
        <taxon>Labeoninae</taxon>
        <taxon>Labeonini</taxon>
        <taxon>Cirrhinus</taxon>
    </lineage>
</organism>
<comment type="function">
    <text evidence="7">Ligand for cxcr3.2. Chemotactic for macrophages.</text>
</comment>
<dbReference type="InterPro" id="IPR036048">
    <property type="entry name" value="Interleukin_8-like_sf"/>
</dbReference>
<keyword evidence="9" id="KW-1185">Reference proteome</keyword>
<comment type="caution">
    <text evidence="8">The sequence shown here is derived from an EMBL/GenBank/DDBJ whole genome shotgun (WGS) entry which is preliminary data.</text>
</comment>
<reference evidence="8" key="1">
    <citation type="submission" date="2023-08" db="EMBL/GenBank/DDBJ databases">
        <title>Chromosome-level Genome Assembly of mud carp (Cirrhinus molitorella).</title>
        <authorList>
            <person name="Liu H."/>
        </authorList>
    </citation>
    <scope>NUCLEOTIDE SEQUENCE</scope>
    <source>
        <strain evidence="8">Prfri</strain>
        <tissue evidence="8">Muscle</tissue>
    </source>
</reference>
<evidence type="ECO:0000256" key="3">
    <source>
        <dbReference type="ARBA" id="ARBA00022514"/>
    </source>
</evidence>
<dbReference type="InterPro" id="IPR001811">
    <property type="entry name" value="Chemokine_IL8-like_dom"/>
</dbReference>
<dbReference type="InterPro" id="IPR039809">
    <property type="entry name" value="Chemokine_b/g/d"/>
</dbReference>
<evidence type="ECO:0000313" key="9">
    <source>
        <dbReference type="Proteomes" id="UP001187343"/>
    </source>
</evidence>
<dbReference type="PANTHER" id="PTHR12015">
    <property type="entry name" value="SMALL INDUCIBLE CYTOKINE A"/>
    <property type="match status" value="1"/>
</dbReference>
<dbReference type="PANTHER" id="PTHR12015:SF192">
    <property type="entry name" value="GROWTH-REGULATED ALPHA PROTEIN"/>
    <property type="match status" value="1"/>
</dbReference>
<keyword evidence="4" id="KW-0964">Secreted</keyword>
<dbReference type="AlphaFoldDB" id="A0AA88Q2E2"/>
<accession>A0AA88Q2E2</accession>
<dbReference type="GO" id="GO:0008009">
    <property type="term" value="F:chemokine activity"/>
    <property type="evidence" value="ECO:0007669"/>
    <property type="project" value="InterPro"/>
</dbReference>
<evidence type="ECO:0000256" key="4">
    <source>
        <dbReference type="ARBA" id="ARBA00022525"/>
    </source>
</evidence>
<name>A0AA88Q2E2_9TELE</name>
<gene>
    <name evidence="8" type="ORF">Q8A67_001732</name>
</gene>
<dbReference type="InterPro" id="IPR033899">
    <property type="entry name" value="CXC_Chemokine_domain"/>
</dbReference>
<dbReference type="EMBL" id="JAUYZG010000002">
    <property type="protein sequence ID" value="KAK2913333.1"/>
    <property type="molecule type" value="Genomic_DNA"/>
</dbReference>
<evidence type="ECO:0000256" key="1">
    <source>
        <dbReference type="ARBA" id="ARBA00004613"/>
    </source>
</evidence>
<sequence length="88" mass="10029">MKFNARAFAFLTCMTLLSTEVIAARPPIQYLRCQCIKMHLGKPINPKLIQNFQMIPAGPHCKNVEIIVTLKFGKTCLNPNDEWVKKIV</sequence>
<comment type="similarity">
    <text evidence="2">Belongs to the intercrine alpha (chemokine CxC) family.</text>
</comment>
<dbReference type="CDD" id="cd00273">
    <property type="entry name" value="Chemokine_CXC"/>
    <property type="match status" value="1"/>
</dbReference>
<proteinExistence type="inferred from homology"/>
<dbReference type="FunFam" id="2.40.50.40:FF:000004">
    <property type="entry name" value="C-X-C motif chemokine"/>
    <property type="match status" value="1"/>
</dbReference>
<evidence type="ECO:0000256" key="6">
    <source>
        <dbReference type="ARBA" id="ARBA00023198"/>
    </source>
</evidence>
<protein>
    <submittedName>
        <fullName evidence="8">Uncharacterized protein</fullName>
    </submittedName>
</protein>
<keyword evidence="5" id="KW-1015">Disulfide bond</keyword>
<comment type="subcellular location">
    <subcellularLocation>
        <location evidence="1">Secreted</location>
    </subcellularLocation>
</comment>
<dbReference type="GO" id="GO:0006955">
    <property type="term" value="P:immune response"/>
    <property type="evidence" value="ECO:0007669"/>
    <property type="project" value="InterPro"/>
</dbReference>
<keyword evidence="3" id="KW-0202">Cytokine</keyword>
<dbReference type="SUPFAM" id="SSF54117">
    <property type="entry name" value="Interleukin 8-like chemokines"/>
    <property type="match status" value="1"/>
</dbReference>